<organism evidence="2 3">
    <name type="scientific">Peptostreptococcus anaerobius</name>
    <dbReference type="NCBI Taxonomy" id="1261"/>
    <lineage>
        <taxon>Bacteria</taxon>
        <taxon>Bacillati</taxon>
        <taxon>Bacillota</taxon>
        <taxon>Clostridia</taxon>
        <taxon>Peptostreptococcales</taxon>
        <taxon>Peptostreptococcaceae</taxon>
        <taxon>Peptostreptococcus</taxon>
    </lineage>
</organism>
<proteinExistence type="predicted"/>
<accession>A0A379CGX9</accession>
<gene>
    <name evidence="2" type="ORF">NCTC11460_00913</name>
</gene>
<dbReference type="RefSeq" id="WP_002845680.1">
    <property type="nucleotide sequence ID" value="NZ_FOVA01000002.1"/>
</dbReference>
<dbReference type="PANTHER" id="PTHR47619:SF1">
    <property type="entry name" value="EXODEOXYRIBONUCLEASE WALJ"/>
    <property type="match status" value="1"/>
</dbReference>
<feature type="domain" description="Metallo-beta-lactamase" evidence="1">
    <location>
        <begin position="12"/>
        <end position="179"/>
    </location>
</feature>
<sequence length="238" mass="27259">MNKIKVLGSGSSGNCYSLEMNNEILLLDAGFKYKDILKFIDYKIDKVVGCLVSHLHNDHSKGIKELVDNGVDVYALESVFTDKAIQNHRCRAVTPSTRYQVGNFVVLAFELEHDVDNVGYLIKHIPTGETILYITDTYYVKYRFKNVNHFLVECNYSKEIIDRTLEDKMFLRNRVVQSHFELHNCIDFLKASDLSKLKTMTLLHLSSANSDADYFKSEVEKAIGYPVNIAKKGLEIYL</sequence>
<dbReference type="PANTHER" id="PTHR47619">
    <property type="entry name" value="METALLO-HYDROLASE YYCJ-RELATED"/>
    <property type="match status" value="1"/>
</dbReference>
<reference evidence="2 3" key="1">
    <citation type="submission" date="2018-06" db="EMBL/GenBank/DDBJ databases">
        <authorList>
            <consortium name="Pathogen Informatics"/>
            <person name="Doyle S."/>
        </authorList>
    </citation>
    <scope>NUCLEOTIDE SEQUENCE [LARGE SCALE GENOMIC DNA]</scope>
    <source>
        <strain evidence="2 3">NCTC11460</strain>
    </source>
</reference>
<dbReference type="InterPro" id="IPR001279">
    <property type="entry name" value="Metallo-B-lactamas"/>
</dbReference>
<dbReference type="Proteomes" id="UP000255101">
    <property type="component" value="Unassembled WGS sequence"/>
</dbReference>
<dbReference type="InterPro" id="IPR036866">
    <property type="entry name" value="RibonucZ/Hydroxyglut_hydro"/>
</dbReference>
<dbReference type="SUPFAM" id="SSF56281">
    <property type="entry name" value="Metallo-hydrolase/oxidoreductase"/>
    <property type="match status" value="1"/>
</dbReference>
<evidence type="ECO:0000313" key="3">
    <source>
        <dbReference type="Proteomes" id="UP000255101"/>
    </source>
</evidence>
<name>A0A379CGX9_9FIRM</name>
<dbReference type="Gene3D" id="3.60.15.10">
    <property type="entry name" value="Ribonuclease Z/Hydroxyacylglutathione hydrolase-like"/>
    <property type="match status" value="1"/>
</dbReference>
<dbReference type="SMART" id="SM00849">
    <property type="entry name" value="Lactamase_B"/>
    <property type="match status" value="1"/>
</dbReference>
<dbReference type="Pfam" id="PF23023">
    <property type="entry name" value="Anti-Pycsar_Apyc1"/>
    <property type="match status" value="1"/>
</dbReference>
<evidence type="ECO:0000313" key="2">
    <source>
        <dbReference type="EMBL" id="SUB60996.1"/>
    </source>
</evidence>
<protein>
    <submittedName>
        <fullName evidence="2">Ribonuclease Z</fullName>
    </submittedName>
</protein>
<evidence type="ECO:0000259" key="1">
    <source>
        <dbReference type="SMART" id="SM00849"/>
    </source>
</evidence>
<dbReference type="EMBL" id="UGTB01000004">
    <property type="protein sequence ID" value="SUB60996.1"/>
    <property type="molecule type" value="Genomic_DNA"/>
</dbReference>
<dbReference type="AlphaFoldDB" id="A0A379CGX9"/>
<dbReference type="InterPro" id="IPR052533">
    <property type="entry name" value="WalJ/YycJ-like"/>
</dbReference>